<keyword evidence="2" id="KW-0698">rRNA processing</keyword>
<dbReference type="AlphaFoldDB" id="A0A8T0TJW8"/>
<dbReference type="EMBL" id="CM029043">
    <property type="protein sequence ID" value="KAG2610527.1"/>
    <property type="molecule type" value="Genomic_DNA"/>
</dbReference>
<evidence type="ECO:0000313" key="7">
    <source>
        <dbReference type="Proteomes" id="UP000823388"/>
    </source>
</evidence>
<dbReference type="PANTHER" id="PTHR31760">
    <property type="entry name" value="S-ADENOSYL-L-METHIONINE-DEPENDENT METHYLTRANSFERASES SUPERFAMILY PROTEIN"/>
    <property type="match status" value="1"/>
</dbReference>
<comment type="caution">
    <text evidence="6">The sequence shown here is derived from an EMBL/GenBank/DDBJ whole genome shotgun (WGS) entry which is preliminary data.</text>
</comment>
<dbReference type="PANTHER" id="PTHR31760:SF0">
    <property type="entry name" value="S-ADENOSYL-L-METHIONINE-DEPENDENT METHYLTRANSFERASES SUPERFAMILY PROTEIN"/>
    <property type="match status" value="1"/>
</dbReference>
<keyword evidence="3" id="KW-0489">Methyltransferase</keyword>
<keyword evidence="5" id="KW-0949">S-adenosyl-L-methionine</keyword>
<dbReference type="HAMAP" id="MF_00074">
    <property type="entry name" value="16SrRNA_methyltr_G"/>
    <property type="match status" value="1"/>
</dbReference>
<organism evidence="6 7">
    <name type="scientific">Panicum virgatum</name>
    <name type="common">Blackwell switchgrass</name>
    <dbReference type="NCBI Taxonomy" id="38727"/>
    <lineage>
        <taxon>Eukaryota</taxon>
        <taxon>Viridiplantae</taxon>
        <taxon>Streptophyta</taxon>
        <taxon>Embryophyta</taxon>
        <taxon>Tracheophyta</taxon>
        <taxon>Spermatophyta</taxon>
        <taxon>Magnoliopsida</taxon>
        <taxon>Liliopsida</taxon>
        <taxon>Poales</taxon>
        <taxon>Poaceae</taxon>
        <taxon>PACMAD clade</taxon>
        <taxon>Panicoideae</taxon>
        <taxon>Panicodae</taxon>
        <taxon>Paniceae</taxon>
        <taxon>Panicinae</taxon>
        <taxon>Panicum</taxon>
        <taxon>Panicum sect. Hiantes</taxon>
    </lineage>
</organism>
<dbReference type="InterPro" id="IPR003682">
    <property type="entry name" value="rRNA_ssu_MeTfrase_G"/>
</dbReference>
<evidence type="ECO:0008006" key="8">
    <source>
        <dbReference type="Google" id="ProtNLM"/>
    </source>
</evidence>
<evidence type="ECO:0000256" key="2">
    <source>
        <dbReference type="ARBA" id="ARBA00022552"/>
    </source>
</evidence>
<evidence type="ECO:0000256" key="4">
    <source>
        <dbReference type="ARBA" id="ARBA00022679"/>
    </source>
</evidence>
<dbReference type="Proteomes" id="UP000823388">
    <property type="component" value="Chromosome 4K"/>
</dbReference>
<dbReference type="FunFam" id="3.40.50.150:FF:000041">
    <property type="entry name" value="Ribosomal RNA small subunit methyltransferase G"/>
    <property type="match status" value="1"/>
</dbReference>
<sequence>MSLCCCSTAAGRGFLLPSILLSQRHLPRHPLLNLRTTAAVAPAAAAASISSLSAQQQRQVSVYVEALLDWNQRMNLTAVTDEAEVMTRHVEDSLAVLAPLERAYRARSTAGGRGTDGVSLIDVGSGAGLPGLILAVVRPSWRFTLLESMKKRCTFLEHATEAMGLSNVDVVCDRAENVGQSLDYREAYDIAAARAVAELKVLAEYCLPLVRVGGLFIAAKGHDPHEEIKNAKSAVKKLGASMLELCNVESMGPHGQRTAVIYFKERATPRKYPRLPGTPSKMPL</sequence>
<dbReference type="GO" id="GO:0070043">
    <property type="term" value="F:rRNA (guanine-N7-)-methyltransferase activity"/>
    <property type="evidence" value="ECO:0007669"/>
    <property type="project" value="TreeGrafter"/>
</dbReference>
<reference evidence="6" key="1">
    <citation type="submission" date="2020-05" db="EMBL/GenBank/DDBJ databases">
        <title>WGS assembly of Panicum virgatum.</title>
        <authorList>
            <person name="Lovell J.T."/>
            <person name="Jenkins J."/>
            <person name="Shu S."/>
            <person name="Juenger T.E."/>
            <person name="Schmutz J."/>
        </authorList>
    </citation>
    <scope>NUCLEOTIDE SEQUENCE</scope>
    <source>
        <strain evidence="6">AP13</strain>
    </source>
</reference>
<protein>
    <recommendedName>
        <fullName evidence="8">Ribosomal RNA small subunit methyltransferase G</fullName>
    </recommendedName>
</protein>
<dbReference type="OrthoDB" id="784548at2759"/>
<keyword evidence="1" id="KW-0963">Cytoplasm</keyword>
<evidence type="ECO:0000256" key="5">
    <source>
        <dbReference type="ARBA" id="ARBA00022691"/>
    </source>
</evidence>
<dbReference type="SUPFAM" id="SSF53335">
    <property type="entry name" value="S-adenosyl-L-methionine-dependent methyltransferases"/>
    <property type="match status" value="1"/>
</dbReference>
<dbReference type="NCBIfam" id="TIGR00138">
    <property type="entry name" value="rsmG_gidB"/>
    <property type="match status" value="1"/>
</dbReference>
<dbReference type="GO" id="GO:0005829">
    <property type="term" value="C:cytosol"/>
    <property type="evidence" value="ECO:0007669"/>
    <property type="project" value="TreeGrafter"/>
</dbReference>
<dbReference type="InterPro" id="IPR029063">
    <property type="entry name" value="SAM-dependent_MTases_sf"/>
</dbReference>
<name>A0A8T0TJW8_PANVG</name>
<proteinExistence type="inferred from homology"/>
<evidence type="ECO:0000313" key="6">
    <source>
        <dbReference type="EMBL" id="KAG2610527.1"/>
    </source>
</evidence>
<keyword evidence="4" id="KW-0808">Transferase</keyword>
<accession>A0A8T0TJW8</accession>
<evidence type="ECO:0000256" key="1">
    <source>
        <dbReference type="ARBA" id="ARBA00022490"/>
    </source>
</evidence>
<dbReference type="Pfam" id="PF02527">
    <property type="entry name" value="GidB"/>
    <property type="match status" value="1"/>
</dbReference>
<dbReference type="Gene3D" id="3.40.50.150">
    <property type="entry name" value="Vaccinia Virus protein VP39"/>
    <property type="match status" value="1"/>
</dbReference>
<gene>
    <name evidence="6" type="ORF">PVAP13_4KG195400</name>
</gene>
<evidence type="ECO:0000256" key="3">
    <source>
        <dbReference type="ARBA" id="ARBA00022603"/>
    </source>
</evidence>
<keyword evidence="7" id="KW-1185">Reference proteome</keyword>